<feature type="domain" description="MD-2-related lipid-recognition" evidence="8">
    <location>
        <begin position="3"/>
        <end position="110"/>
    </location>
</feature>
<feature type="non-terminal residue" evidence="9">
    <location>
        <position position="110"/>
    </location>
</feature>
<evidence type="ECO:0000313" key="10">
    <source>
        <dbReference type="Proteomes" id="UP000245884"/>
    </source>
</evidence>
<dbReference type="InterPro" id="IPR014756">
    <property type="entry name" value="Ig_E-set"/>
</dbReference>
<evidence type="ECO:0000256" key="6">
    <source>
        <dbReference type="ARBA" id="ARBA00022729"/>
    </source>
</evidence>
<evidence type="ECO:0000313" key="9">
    <source>
        <dbReference type="EMBL" id="PWN30514.1"/>
    </source>
</evidence>
<dbReference type="SUPFAM" id="SSF81296">
    <property type="entry name" value="E set domains"/>
    <property type="match status" value="1"/>
</dbReference>
<dbReference type="InterPro" id="IPR036846">
    <property type="entry name" value="GM2-AP_sf"/>
</dbReference>
<keyword evidence="6" id="KW-0732">Signal</keyword>
<sequence length="110" mass="12185">WVWSSCGQPDDVVEVKSIDVSPDPPVPGKNMTVKARGVVKRTIKEGSIADVNVKIGVIRLLHRQFDICEEARNNKAEVQCPVEPGEYDITQTVELPREIPPAKFNVHVVA</sequence>
<gene>
    <name evidence="9" type="ORF">BDZ90DRAFT_207574</name>
</gene>
<evidence type="ECO:0000256" key="7">
    <source>
        <dbReference type="ARBA" id="ARBA00023055"/>
    </source>
</evidence>
<dbReference type="OrthoDB" id="6409159at2759"/>
<comment type="function">
    <text evidence="1">Catalyzes the intermembrane transfer of phosphatidylglycerol and phosphatidylinositol.</text>
</comment>
<protein>
    <recommendedName>
        <fullName evidence="4">Phosphatidylglycerol/phosphatidylinositol transfer protein</fullName>
    </recommendedName>
</protein>
<dbReference type="GO" id="GO:0032366">
    <property type="term" value="P:intracellular sterol transport"/>
    <property type="evidence" value="ECO:0007669"/>
    <property type="project" value="InterPro"/>
</dbReference>
<keyword evidence="10" id="KW-1185">Reference proteome</keyword>
<dbReference type="InterPro" id="IPR033917">
    <property type="entry name" value="ML_PG-PI_TP"/>
</dbReference>
<dbReference type="EMBL" id="KZ819662">
    <property type="protein sequence ID" value="PWN30514.1"/>
    <property type="molecule type" value="Genomic_DNA"/>
</dbReference>
<evidence type="ECO:0000256" key="1">
    <source>
        <dbReference type="ARBA" id="ARBA00002053"/>
    </source>
</evidence>
<dbReference type="PANTHER" id="PTHR11306">
    <property type="entry name" value="NIEMANN PICK TYPE C2 PROTEIN NPC2-RELATED"/>
    <property type="match status" value="1"/>
</dbReference>
<dbReference type="InterPro" id="IPR039670">
    <property type="entry name" value="NPC2-like"/>
</dbReference>
<proteinExistence type="inferred from homology"/>
<comment type="subunit">
    <text evidence="3">Monomer.</text>
</comment>
<feature type="non-terminal residue" evidence="9">
    <location>
        <position position="1"/>
    </location>
</feature>
<dbReference type="CDD" id="cd00917">
    <property type="entry name" value="PG-PI_TP"/>
    <property type="match status" value="1"/>
</dbReference>
<keyword evidence="7" id="KW-0445">Lipid transport</keyword>
<dbReference type="GeneID" id="37025807"/>
<keyword evidence="5" id="KW-0813">Transport</keyword>
<dbReference type="Proteomes" id="UP000245884">
    <property type="component" value="Unassembled WGS sequence"/>
</dbReference>
<evidence type="ECO:0000259" key="8">
    <source>
        <dbReference type="SMART" id="SM00737"/>
    </source>
</evidence>
<organism evidence="9 10">
    <name type="scientific">Jaminaea rosea</name>
    <dbReference type="NCBI Taxonomy" id="1569628"/>
    <lineage>
        <taxon>Eukaryota</taxon>
        <taxon>Fungi</taxon>
        <taxon>Dikarya</taxon>
        <taxon>Basidiomycota</taxon>
        <taxon>Ustilaginomycotina</taxon>
        <taxon>Exobasidiomycetes</taxon>
        <taxon>Microstromatales</taxon>
        <taxon>Microstromatales incertae sedis</taxon>
        <taxon>Jaminaea</taxon>
    </lineage>
</organism>
<dbReference type="RefSeq" id="XP_025365126.1">
    <property type="nucleotide sequence ID" value="XM_025503984.1"/>
</dbReference>
<dbReference type="Pfam" id="PF02221">
    <property type="entry name" value="E1_DerP2_DerF2"/>
    <property type="match status" value="1"/>
</dbReference>
<comment type="similarity">
    <text evidence="2">Belongs to the NPC2 family.</text>
</comment>
<accession>A0A316UZV8</accession>
<evidence type="ECO:0000256" key="5">
    <source>
        <dbReference type="ARBA" id="ARBA00022448"/>
    </source>
</evidence>
<dbReference type="SMART" id="SM00737">
    <property type="entry name" value="ML"/>
    <property type="match status" value="1"/>
</dbReference>
<dbReference type="Gene3D" id="2.70.220.10">
    <property type="entry name" value="Ganglioside GM2 activator"/>
    <property type="match status" value="1"/>
</dbReference>
<dbReference type="PANTHER" id="PTHR11306:SF0">
    <property type="entry name" value="PHOSPHATIDYLGLYCEROL_PHOSPHATIDYLINOSITOL TRANSFER PROTEIN"/>
    <property type="match status" value="1"/>
</dbReference>
<evidence type="ECO:0000256" key="3">
    <source>
        <dbReference type="ARBA" id="ARBA00011245"/>
    </source>
</evidence>
<reference evidence="9 10" key="1">
    <citation type="journal article" date="2018" name="Mol. Biol. Evol.">
        <title>Broad Genomic Sampling Reveals a Smut Pathogenic Ancestry of the Fungal Clade Ustilaginomycotina.</title>
        <authorList>
            <person name="Kijpornyongpan T."/>
            <person name="Mondo S.J."/>
            <person name="Barry K."/>
            <person name="Sandor L."/>
            <person name="Lee J."/>
            <person name="Lipzen A."/>
            <person name="Pangilinan J."/>
            <person name="LaButti K."/>
            <person name="Hainaut M."/>
            <person name="Henrissat B."/>
            <person name="Grigoriev I.V."/>
            <person name="Spatafora J.W."/>
            <person name="Aime M.C."/>
        </authorList>
    </citation>
    <scope>NUCLEOTIDE SEQUENCE [LARGE SCALE GENOMIC DNA]</scope>
    <source>
        <strain evidence="9 10">MCA 5214</strain>
    </source>
</reference>
<dbReference type="InterPro" id="IPR003172">
    <property type="entry name" value="ML_dom"/>
</dbReference>
<dbReference type="GO" id="GO:0032934">
    <property type="term" value="F:sterol binding"/>
    <property type="evidence" value="ECO:0007669"/>
    <property type="project" value="InterPro"/>
</dbReference>
<dbReference type="AlphaFoldDB" id="A0A316UZV8"/>
<evidence type="ECO:0000256" key="2">
    <source>
        <dbReference type="ARBA" id="ARBA00006370"/>
    </source>
</evidence>
<evidence type="ECO:0000256" key="4">
    <source>
        <dbReference type="ARBA" id="ARBA00016056"/>
    </source>
</evidence>
<name>A0A316UZV8_9BASI</name>